<dbReference type="EMBL" id="VJOY01000005">
    <property type="protein sequence ID" value="TRX75244.1"/>
    <property type="molecule type" value="Genomic_DNA"/>
</dbReference>
<dbReference type="RefSeq" id="WP_143487983.1">
    <property type="nucleotide sequence ID" value="NZ_VJOY01000005.1"/>
</dbReference>
<dbReference type="AlphaFoldDB" id="A0A553H0I2"/>
<organism evidence="2 3">
    <name type="scientific">Pseudomonas mangiferae</name>
    <dbReference type="NCBI Taxonomy" id="2593654"/>
    <lineage>
        <taxon>Bacteria</taxon>
        <taxon>Pseudomonadati</taxon>
        <taxon>Pseudomonadota</taxon>
        <taxon>Gammaproteobacteria</taxon>
        <taxon>Pseudomonadales</taxon>
        <taxon>Pseudomonadaceae</taxon>
        <taxon>Pseudomonas</taxon>
    </lineage>
</organism>
<accession>A0A553H0I2</accession>
<dbReference type="OrthoDB" id="6874794at2"/>
<evidence type="ECO:0000256" key="1">
    <source>
        <dbReference type="SAM" id="MobiDB-lite"/>
    </source>
</evidence>
<evidence type="ECO:0000313" key="3">
    <source>
        <dbReference type="Proteomes" id="UP000315235"/>
    </source>
</evidence>
<feature type="compositionally biased region" description="Pro residues" evidence="1">
    <location>
        <begin position="207"/>
        <end position="217"/>
    </location>
</feature>
<reference evidence="2 3" key="1">
    <citation type="submission" date="2019-07" db="EMBL/GenBank/DDBJ databases">
        <title>Pseudomonas mangiferae sp. nov., isolated from bark of mango tree in Thailand.</title>
        <authorList>
            <person name="Srisuk N."/>
            <person name="Anurat P."/>
        </authorList>
    </citation>
    <scope>NUCLEOTIDE SEQUENCE [LARGE SCALE GENOMIC DNA]</scope>
    <source>
        <strain evidence="2 3">DMKU_BBB3-04</strain>
    </source>
</reference>
<evidence type="ECO:0000313" key="2">
    <source>
        <dbReference type="EMBL" id="TRX75244.1"/>
    </source>
</evidence>
<sequence>MSQYGVIGGVALLLAGATVGSLIYLDGQPAAPATVAQSTAIPAPTARAPMPVASAPAGKAPAGVPAASARSARHELFPSRDFREGQADGITVHYTQADPSLLGQLQQDQVLELALPGRAEPMRAQLVSTHNADGLEVWEARLLDGSPMESLTIVRGRLDTHISVATLQGSVSLVVDNASGQTVITDENALASRSDPHTDHVDAQPAALPPLPPPAQS</sequence>
<comment type="caution">
    <text evidence="2">The sequence shown here is derived from an EMBL/GenBank/DDBJ whole genome shotgun (WGS) entry which is preliminary data.</text>
</comment>
<dbReference type="Proteomes" id="UP000315235">
    <property type="component" value="Unassembled WGS sequence"/>
</dbReference>
<proteinExistence type="predicted"/>
<name>A0A553H0I2_9PSED</name>
<feature type="region of interest" description="Disordered" evidence="1">
    <location>
        <begin position="189"/>
        <end position="217"/>
    </location>
</feature>
<protein>
    <submittedName>
        <fullName evidence="2">Uncharacterized protein</fullName>
    </submittedName>
</protein>
<gene>
    <name evidence="2" type="ORF">FM069_09105</name>
</gene>
<keyword evidence="3" id="KW-1185">Reference proteome</keyword>